<feature type="compositionally biased region" description="Low complexity" evidence="1">
    <location>
        <begin position="77"/>
        <end position="86"/>
    </location>
</feature>
<name>A0A453IZD1_AEGTS</name>
<reference evidence="3" key="5">
    <citation type="journal article" date="2021" name="G3 (Bethesda)">
        <title>Aegilops tauschii genome assembly Aet v5.0 features greater sequence contiguity and improved annotation.</title>
        <authorList>
            <person name="Wang L."/>
            <person name="Zhu T."/>
            <person name="Rodriguez J.C."/>
            <person name="Deal K.R."/>
            <person name="Dubcovsky J."/>
            <person name="McGuire P.E."/>
            <person name="Lux T."/>
            <person name="Spannagl M."/>
            <person name="Mayer K.F.X."/>
            <person name="Baldrich P."/>
            <person name="Meyers B.C."/>
            <person name="Huo N."/>
            <person name="Gu Y.Q."/>
            <person name="Zhou H."/>
            <person name="Devos K.M."/>
            <person name="Bennetzen J.L."/>
            <person name="Unver T."/>
            <person name="Budak H."/>
            <person name="Gulick P.J."/>
            <person name="Galiba G."/>
            <person name="Kalapos B."/>
            <person name="Nelson D.R."/>
            <person name="Li P."/>
            <person name="You F.M."/>
            <person name="Luo M.C."/>
            <person name="Dvorak J."/>
        </authorList>
    </citation>
    <scope>NUCLEOTIDE SEQUENCE [LARGE SCALE GENOMIC DNA]</scope>
    <source>
        <strain evidence="3">cv. AL8/78</strain>
    </source>
</reference>
<evidence type="ECO:0000256" key="2">
    <source>
        <dbReference type="SAM" id="SignalP"/>
    </source>
</evidence>
<evidence type="ECO:0000256" key="1">
    <source>
        <dbReference type="SAM" id="MobiDB-lite"/>
    </source>
</evidence>
<evidence type="ECO:0000313" key="3">
    <source>
        <dbReference type="EnsemblPlants" id="AET4Gv20742200.3"/>
    </source>
</evidence>
<evidence type="ECO:0000313" key="4">
    <source>
        <dbReference type="Proteomes" id="UP000015105"/>
    </source>
</evidence>
<proteinExistence type="predicted"/>
<reference evidence="4" key="2">
    <citation type="journal article" date="2017" name="Nat. Plants">
        <title>The Aegilops tauschii genome reveals multiple impacts of transposons.</title>
        <authorList>
            <person name="Zhao G."/>
            <person name="Zou C."/>
            <person name="Li K."/>
            <person name="Wang K."/>
            <person name="Li T."/>
            <person name="Gao L."/>
            <person name="Zhang X."/>
            <person name="Wang H."/>
            <person name="Yang Z."/>
            <person name="Liu X."/>
            <person name="Jiang W."/>
            <person name="Mao L."/>
            <person name="Kong X."/>
            <person name="Jiao Y."/>
            <person name="Jia J."/>
        </authorList>
    </citation>
    <scope>NUCLEOTIDE SEQUENCE [LARGE SCALE GENOMIC DNA]</scope>
    <source>
        <strain evidence="4">cv. AL8/78</strain>
    </source>
</reference>
<accession>A0A453IZD1</accession>
<feature type="signal peptide" evidence="2">
    <location>
        <begin position="1"/>
        <end position="22"/>
    </location>
</feature>
<feature type="region of interest" description="Disordered" evidence="1">
    <location>
        <begin position="60"/>
        <end position="121"/>
    </location>
</feature>
<dbReference type="EnsemblPlants" id="AET4Gv20742200.3">
    <property type="protein sequence ID" value="AET4Gv20742200.3"/>
    <property type="gene ID" value="AET4Gv20742200"/>
</dbReference>
<sequence length="121" mass="13190">LSCKFFFLKCCCCLCLDQLDVGHLPNQQPFLGNHTRTEETGQPTIASYSSFLRAIGKENRQAAASARQRKARCNLPRSSSSAAYGSARRRKPSPITPSPPATACRRSPPPPARACRRSPSA</sequence>
<evidence type="ECO:0008006" key="5">
    <source>
        <dbReference type="Google" id="ProtNLM"/>
    </source>
</evidence>
<feature type="chain" id="PRO_5019107474" description="ALOG domain-containing protein" evidence="2">
    <location>
        <begin position="23"/>
        <end position="121"/>
    </location>
</feature>
<dbReference type="Gramene" id="AET4Gv20742200.3">
    <property type="protein sequence ID" value="AET4Gv20742200.3"/>
    <property type="gene ID" value="AET4Gv20742200"/>
</dbReference>
<dbReference type="Proteomes" id="UP000015105">
    <property type="component" value="Chromosome 4D"/>
</dbReference>
<organism evidence="3 4">
    <name type="scientific">Aegilops tauschii subsp. strangulata</name>
    <name type="common">Goatgrass</name>
    <dbReference type="NCBI Taxonomy" id="200361"/>
    <lineage>
        <taxon>Eukaryota</taxon>
        <taxon>Viridiplantae</taxon>
        <taxon>Streptophyta</taxon>
        <taxon>Embryophyta</taxon>
        <taxon>Tracheophyta</taxon>
        <taxon>Spermatophyta</taxon>
        <taxon>Magnoliopsida</taxon>
        <taxon>Liliopsida</taxon>
        <taxon>Poales</taxon>
        <taxon>Poaceae</taxon>
        <taxon>BOP clade</taxon>
        <taxon>Pooideae</taxon>
        <taxon>Triticodae</taxon>
        <taxon>Triticeae</taxon>
        <taxon>Triticinae</taxon>
        <taxon>Aegilops</taxon>
    </lineage>
</organism>
<keyword evidence="2" id="KW-0732">Signal</keyword>
<dbReference type="AlphaFoldDB" id="A0A453IZD1"/>
<protein>
    <recommendedName>
        <fullName evidence="5">ALOG domain-containing protein</fullName>
    </recommendedName>
</protein>
<reference evidence="3" key="3">
    <citation type="journal article" date="2017" name="Nature">
        <title>Genome sequence of the progenitor of the wheat D genome Aegilops tauschii.</title>
        <authorList>
            <person name="Luo M.C."/>
            <person name="Gu Y.Q."/>
            <person name="Puiu D."/>
            <person name="Wang H."/>
            <person name="Twardziok S.O."/>
            <person name="Deal K.R."/>
            <person name="Huo N."/>
            <person name="Zhu T."/>
            <person name="Wang L."/>
            <person name="Wang Y."/>
            <person name="McGuire P.E."/>
            <person name="Liu S."/>
            <person name="Long H."/>
            <person name="Ramasamy R.K."/>
            <person name="Rodriguez J.C."/>
            <person name="Van S.L."/>
            <person name="Yuan L."/>
            <person name="Wang Z."/>
            <person name="Xia Z."/>
            <person name="Xiao L."/>
            <person name="Anderson O.D."/>
            <person name="Ouyang S."/>
            <person name="Liang Y."/>
            <person name="Zimin A.V."/>
            <person name="Pertea G."/>
            <person name="Qi P."/>
            <person name="Bennetzen J.L."/>
            <person name="Dai X."/>
            <person name="Dawson M.W."/>
            <person name="Muller H.G."/>
            <person name="Kugler K."/>
            <person name="Rivarola-Duarte L."/>
            <person name="Spannagl M."/>
            <person name="Mayer K.F.X."/>
            <person name="Lu F.H."/>
            <person name="Bevan M.W."/>
            <person name="Leroy P."/>
            <person name="Li P."/>
            <person name="You F.M."/>
            <person name="Sun Q."/>
            <person name="Liu Z."/>
            <person name="Lyons E."/>
            <person name="Wicker T."/>
            <person name="Salzberg S.L."/>
            <person name="Devos K.M."/>
            <person name="Dvorak J."/>
        </authorList>
    </citation>
    <scope>NUCLEOTIDE SEQUENCE [LARGE SCALE GENOMIC DNA]</scope>
    <source>
        <strain evidence="3">cv. AL8/78</strain>
    </source>
</reference>
<reference evidence="3" key="4">
    <citation type="submission" date="2019-03" db="UniProtKB">
        <authorList>
            <consortium name="EnsemblPlants"/>
        </authorList>
    </citation>
    <scope>IDENTIFICATION</scope>
</reference>
<reference evidence="4" key="1">
    <citation type="journal article" date="2014" name="Science">
        <title>Ancient hybridizations among the ancestral genomes of bread wheat.</title>
        <authorList>
            <consortium name="International Wheat Genome Sequencing Consortium,"/>
            <person name="Marcussen T."/>
            <person name="Sandve S.R."/>
            <person name="Heier L."/>
            <person name="Spannagl M."/>
            <person name="Pfeifer M."/>
            <person name="Jakobsen K.S."/>
            <person name="Wulff B.B."/>
            <person name="Steuernagel B."/>
            <person name="Mayer K.F."/>
            <person name="Olsen O.A."/>
        </authorList>
    </citation>
    <scope>NUCLEOTIDE SEQUENCE [LARGE SCALE GENOMIC DNA]</scope>
    <source>
        <strain evidence="4">cv. AL8/78</strain>
    </source>
</reference>
<keyword evidence="4" id="KW-1185">Reference proteome</keyword>